<feature type="region of interest" description="Disordered" evidence="1">
    <location>
        <begin position="308"/>
        <end position="552"/>
    </location>
</feature>
<gene>
    <name evidence="2" type="ORF">BU26DRAFT_77857</name>
</gene>
<feature type="compositionally biased region" description="Polar residues" evidence="1">
    <location>
        <begin position="416"/>
        <end position="427"/>
    </location>
</feature>
<dbReference type="Proteomes" id="UP000800094">
    <property type="component" value="Unassembled WGS sequence"/>
</dbReference>
<dbReference type="GeneID" id="54589665"/>
<evidence type="ECO:0000313" key="2">
    <source>
        <dbReference type="EMBL" id="KAF2245171.1"/>
    </source>
</evidence>
<reference evidence="2" key="1">
    <citation type="journal article" date="2020" name="Stud. Mycol.">
        <title>101 Dothideomycetes genomes: a test case for predicting lifestyles and emergence of pathogens.</title>
        <authorList>
            <person name="Haridas S."/>
            <person name="Albert R."/>
            <person name="Binder M."/>
            <person name="Bloem J."/>
            <person name="Labutti K."/>
            <person name="Salamov A."/>
            <person name="Andreopoulos B."/>
            <person name="Baker S."/>
            <person name="Barry K."/>
            <person name="Bills G."/>
            <person name="Bluhm B."/>
            <person name="Cannon C."/>
            <person name="Castanera R."/>
            <person name="Culley D."/>
            <person name="Daum C."/>
            <person name="Ezra D."/>
            <person name="Gonzalez J."/>
            <person name="Henrissat B."/>
            <person name="Kuo A."/>
            <person name="Liang C."/>
            <person name="Lipzen A."/>
            <person name="Lutzoni F."/>
            <person name="Magnuson J."/>
            <person name="Mondo S."/>
            <person name="Nolan M."/>
            <person name="Ohm R."/>
            <person name="Pangilinan J."/>
            <person name="Park H.-J."/>
            <person name="Ramirez L."/>
            <person name="Alfaro M."/>
            <person name="Sun H."/>
            <person name="Tritt A."/>
            <person name="Yoshinaga Y."/>
            <person name="Zwiers L.-H."/>
            <person name="Turgeon B."/>
            <person name="Goodwin S."/>
            <person name="Spatafora J."/>
            <person name="Crous P."/>
            <person name="Grigoriev I."/>
        </authorList>
    </citation>
    <scope>NUCLEOTIDE SEQUENCE</scope>
    <source>
        <strain evidence="2">CBS 122368</strain>
    </source>
</reference>
<feature type="region of interest" description="Disordered" evidence="1">
    <location>
        <begin position="142"/>
        <end position="161"/>
    </location>
</feature>
<feature type="compositionally biased region" description="Basic residues" evidence="1">
    <location>
        <begin position="523"/>
        <end position="538"/>
    </location>
</feature>
<keyword evidence="3" id="KW-1185">Reference proteome</keyword>
<feature type="compositionally biased region" description="Polar residues" evidence="1">
    <location>
        <begin position="385"/>
        <end position="394"/>
    </location>
</feature>
<accession>A0A6A6I488</accession>
<dbReference type="EMBL" id="ML987201">
    <property type="protein sequence ID" value="KAF2245171.1"/>
    <property type="molecule type" value="Genomic_DNA"/>
</dbReference>
<feature type="region of interest" description="Disordered" evidence="1">
    <location>
        <begin position="30"/>
        <end position="67"/>
    </location>
</feature>
<sequence>MAFFIINGPSRRRQGFADVTFQQFEEDLERLSVERAQRYNDPPPPYPSSGETTQPPSPAEAPDADEAALQARCSAMQRSIPSDQFDSQTCRETERIIYQIQKERYGRRQTLPYDETADLEANTDNNVRARWVEQGIWKEEWGPAWPKGAKPSDNRWRSSHEGTRGPYICTIRWRHEKRPEPQFLPEPAPEPEAQPFLNIFAGLVRKAPDTATEEPARASAPNVTEAPAATSERDTSASRPYHQFLFQVSKEREWVRDELQFERATGTIDIDAMAYESTKKNWIEDGIWNPAWGELPGMTWMHEDLLDEQEEDKRRTSKPQPNAVRNDEQTPRLPSPRSFNSEPTPSVYNDGTNSHNLFTVPEEADAPSGGIARAGGKKKRTKGTSRLSTVNESPRSAEVPGGRVLRSVRSSKVMKPSTSRAARSNDANLAPRTEQASTERPIRTTRRSSLGLAGSGMSKPKSKREHQQQLNARAQNATLQLPSAGALNNTGQRRPTVKDQPITTKVPRRSERIAAQMRNTPERKRRTAGSDRIRKRKCSSNGGIQARRRLRL</sequence>
<name>A0A6A6I488_9PLEO</name>
<feature type="compositionally biased region" description="Polar residues" evidence="1">
    <location>
        <begin position="468"/>
        <end position="493"/>
    </location>
</feature>
<evidence type="ECO:0000313" key="3">
    <source>
        <dbReference type="Proteomes" id="UP000800094"/>
    </source>
</evidence>
<feature type="compositionally biased region" description="Polar residues" evidence="1">
    <location>
        <begin position="337"/>
        <end position="357"/>
    </location>
</feature>
<organism evidence="2 3">
    <name type="scientific">Trematosphaeria pertusa</name>
    <dbReference type="NCBI Taxonomy" id="390896"/>
    <lineage>
        <taxon>Eukaryota</taxon>
        <taxon>Fungi</taxon>
        <taxon>Dikarya</taxon>
        <taxon>Ascomycota</taxon>
        <taxon>Pezizomycotina</taxon>
        <taxon>Dothideomycetes</taxon>
        <taxon>Pleosporomycetidae</taxon>
        <taxon>Pleosporales</taxon>
        <taxon>Massarineae</taxon>
        <taxon>Trematosphaeriaceae</taxon>
        <taxon>Trematosphaeria</taxon>
    </lineage>
</organism>
<feature type="region of interest" description="Disordered" evidence="1">
    <location>
        <begin position="208"/>
        <end position="238"/>
    </location>
</feature>
<dbReference type="OrthoDB" id="3946172at2759"/>
<evidence type="ECO:0000256" key="1">
    <source>
        <dbReference type="SAM" id="MobiDB-lite"/>
    </source>
</evidence>
<proteinExistence type="predicted"/>
<feature type="compositionally biased region" description="Basic and acidic residues" evidence="1">
    <location>
        <begin position="150"/>
        <end position="161"/>
    </location>
</feature>
<dbReference type="AlphaFoldDB" id="A0A6A6I488"/>
<dbReference type="RefSeq" id="XP_033680175.1">
    <property type="nucleotide sequence ID" value="XM_033836335.1"/>
</dbReference>
<protein>
    <submittedName>
        <fullName evidence="2">Uncharacterized protein</fullName>
    </submittedName>
</protein>